<dbReference type="Gene3D" id="2.60.120.1440">
    <property type="match status" value="1"/>
</dbReference>
<protein>
    <submittedName>
        <fullName evidence="2">Iron dicitrate transport regulator FecR</fullName>
    </submittedName>
</protein>
<organism evidence="2 5">
    <name type="scientific">Leptospira adleri</name>
    <dbReference type="NCBI Taxonomy" id="2023186"/>
    <lineage>
        <taxon>Bacteria</taxon>
        <taxon>Pseudomonadati</taxon>
        <taxon>Spirochaetota</taxon>
        <taxon>Spirochaetia</taxon>
        <taxon>Leptospirales</taxon>
        <taxon>Leptospiraceae</taxon>
        <taxon>Leptospira</taxon>
    </lineage>
</organism>
<dbReference type="InterPro" id="IPR006860">
    <property type="entry name" value="FecR"/>
</dbReference>
<dbReference type="EMBL" id="NPDV01000016">
    <property type="protein sequence ID" value="PJZ52146.1"/>
    <property type="molecule type" value="Genomic_DNA"/>
</dbReference>
<sequence>MKKILIFSAFVCVSLFFFDCKNKSSDPTKGAITFVKGNVSIQRGDQKIEAAVSQEIQNGDTVITGPKSVATIVFGENSSVIEIQSDSQFRLKDESHEKIFFQDRGSSWVLANKLVKGDKLSVHTPTSTAGVRGTKFFTAVHEDMTFTCHCEGQIELENVANHSKKINDSDYLAVTRGSKTIYLTEKDLQDAKIAYSHNHSEIENSPLGPQSRMTPEQVQTLLGLIKKKLDSL</sequence>
<dbReference type="PANTHER" id="PTHR38731">
    <property type="entry name" value="LIPL45-RELATED LIPOPROTEIN-RELATED"/>
    <property type="match status" value="1"/>
</dbReference>
<accession>A0A2M9YKR8</accession>
<evidence type="ECO:0000313" key="5">
    <source>
        <dbReference type="Proteomes" id="UP000232188"/>
    </source>
</evidence>
<dbReference type="AlphaFoldDB" id="A0A2M9YKR8"/>
<dbReference type="Proteomes" id="UP000232188">
    <property type="component" value="Unassembled WGS sequence"/>
</dbReference>
<name>A0A2M9YKR8_9LEPT</name>
<dbReference type="Proteomes" id="UP000232149">
    <property type="component" value="Unassembled WGS sequence"/>
</dbReference>
<dbReference type="EMBL" id="NPDU01000010">
    <property type="protein sequence ID" value="PJZ62992.1"/>
    <property type="molecule type" value="Genomic_DNA"/>
</dbReference>
<dbReference type="PANTHER" id="PTHR38731:SF1">
    <property type="entry name" value="FECR PROTEIN DOMAIN-CONTAINING PROTEIN"/>
    <property type="match status" value="1"/>
</dbReference>
<evidence type="ECO:0000313" key="3">
    <source>
        <dbReference type="EMBL" id="PJZ62992.1"/>
    </source>
</evidence>
<proteinExistence type="predicted"/>
<evidence type="ECO:0000313" key="4">
    <source>
        <dbReference type="Proteomes" id="UP000232149"/>
    </source>
</evidence>
<evidence type="ECO:0000259" key="1">
    <source>
        <dbReference type="Pfam" id="PF04773"/>
    </source>
</evidence>
<reference evidence="4 5" key="1">
    <citation type="submission" date="2017-07" db="EMBL/GenBank/DDBJ databases">
        <title>Leptospira spp. isolated from tropical soils.</title>
        <authorList>
            <person name="Thibeaux R."/>
            <person name="Iraola G."/>
            <person name="Ferres I."/>
            <person name="Bierque E."/>
            <person name="Girault D."/>
            <person name="Soupe-Gilbert M.-E."/>
            <person name="Picardeau M."/>
            <person name="Goarant C."/>
        </authorList>
    </citation>
    <scope>NUCLEOTIDE SEQUENCE [LARGE SCALE GENOMIC DNA]</scope>
    <source>
        <strain evidence="2 5">FH2-B-C1</strain>
        <strain evidence="3 4">FH2-B-D1</strain>
    </source>
</reference>
<dbReference type="Pfam" id="PF04773">
    <property type="entry name" value="FecR"/>
    <property type="match status" value="1"/>
</dbReference>
<feature type="domain" description="FecR protein" evidence="1">
    <location>
        <begin position="60"/>
        <end position="144"/>
    </location>
</feature>
<keyword evidence="4" id="KW-1185">Reference proteome</keyword>
<gene>
    <name evidence="3" type="ORF">CH376_05650</name>
    <name evidence="2" type="ORF">CH380_16870</name>
</gene>
<dbReference type="RefSeq" id="WP_100786962.1">
    <property type="nucleotide sequence ID" value="NZ_NPDU01000010.1"/>
</dbReference>
<comment type="caution">
    <text evidence="2">The sequence shown here is derived from an EMBL/GenBank/DDBJ whole genome shotgun (WGS) entry which is preliminary data.</text>
</comment>
<evidence type="ECO:0000313" key="2">
    <source>
        <dbReference type="EMBL" id="PJZ52146.1"/>
    </source>
</evidence>